<dbReference type="PRINTS" id="PR00180">
    <property type="entry name" value="CRETINALDHBP"/>
</dbReference>
<accession>A0A8X6NE76</accession>
<dbReference type="InterPro" id="IPR036865">
    <property type="entry name" value="CRAL-TRIO_dom_sf"/>
</dbReference>
<dbReference type="Gene3D" id="1.10.8.20">
    <property type="entry name" value="N-terminal domain of phosphatidylinositol transfer protein sec14p"/>
    <property type="match status" value="1"/>
</dbReference>
<comment type="caution">
    <text evidence="2">The sequence shown here is derived from an EMBL/GenBank/DDBJ whole genome shotgun (WGS) entry which is preliminary data.</text>
</comment>
<evidence type="ECO:0000313" key="2">
    <source>
        <dbReference type="EMBL" id="GFT08860.1"/>
    </source>
</evidence>
<dbReference type="GO" id="GO:1902936">
    <property type="term" value="F:phosphatidylinositol bisphosphate binding"/>
    <property type="evidence" value="ECO:0007669"/>
    <property type="project" value="TreeGrafter"/>
</dbReference>
<dbReference type="InterPro" id="IPR001251">
    <property type="entry name" value="CRAL-TRIO_dom"/>
</dbReference>
<name>A0A8X6NE76_NEPPI</name>
<dbReference type="SMART" id="SM01100">
    <property type="entry name" value="CRAL_TRIO_N"/>
    <property type="match status" value="1"/>
</dbReference>
<dbReference type="SMART" id="SM00516">
    <property type="entry name" value="SEC14"/>
    <property type="match status" value="1"/>
</dbReference>
<proteinExistence type="predicted"/>
<sequence>FRVIPARVIMMSSTKVIEKLKQGIQSLDKCPEPKSGDLTEEPLSYFIDYLTPAMIEEARIQLKETDEIKPKALEDLRELIKNERNLSSPTDDTFLLAFLRARKFNVKKAFKLVQNYWSFRKEHRNIYDSSDRNSVKQLILKPIMGALTHRDRDGCVVLVFKVGLWNPEDDVYEQMFRAVTAVLVHSIQFPATQVCGYRMIFDLRGLSWAQLKLCTPSNMLLMIRSTQYCFPARYKGFHLLSENKLFHLVWAVAYPLLTPKLKKRIMFHSDDLSPLLDYIHPSILPQEFGGEAEVFENTKWSDIIEESTDQVMNLLHYGYKD</sequence>
<dbReference type="PANTHER" id="PTHR10174">
    <property type="entry name" value="ALPHA-TOCOPHEROL TRANSFER PROTEIN-RELATED"/>
    <property type="match status" value="1"/>
</dbReference>
<dbReference type="Pfam" id="PF03765">
    <property type="entry name" value="CRAL_TRIO_N"/>
    <property type="match status" value="1"/>
</dbReference>
<dbReference type="InterPro" id="IPR036273">
    <property type="entry name" value="CRAL/TRIO_N_dom_sf"/>
</dbReference>
<dbReference type="CDD" id="cd00170">
    <property type="entry name" value="SEC14"/>
    <property type="match status" value="1"/>
</dbReference>
<dbReference type="SUPFAM" id="SSF52087">
    <property type="entry name" value="CRAL/TRIO domain"/>
    <property type="match status" value="1"/>
</dbReference>
<dbReference type="EMBL" id="BMAW01057046">
    <property type="protein sequence ID" value="GFT08860.1"/>
    <property type="molecule type" value="Genomic_DNA"/>
</dbReference>
<feature type="domain" description="CRAL-TRIO" evidence="1">
    <location>
        <begin position="135"/>
        <end position="296"/>
    </location>
</feature>
<dbReference type="Pfam" id="PF00650">
    <property type="entry name" value="CRAL_TRIO"/>
    <property type="match status" value="1"/>
</dbReference>
<organism evidence="2 3">
    <name type="scientific">Nephila pilipes</name>
    <name type="common">Giant wood spider</name>
    <name type="synonym">Nephila maculata</name>
    <dbReference type="NCBI Taxonomy" id="299642"/>
    <lineage>
        <taxon>Eukaryota</taxon>
        <taxon>Metazoa</taxon>
        <taxon>Ecdysozoa</taxon>
        <taxon>Arthropoda</taxon>
        <taxon>Chelicerata</taxon>
        <taxon>Arachnida</taxon>
        <taxon>Araneae</taxon>
        <taxon>Araneomorphae</taxon>
        <taxon>Entelegynae</taxon>
        <taxon>Araneoidea</taxon>
        <taxon>Nephilidae</taxon>
        <taxon>Nephila</taxon>
    </lineage>
</organism>
<dbReference type="PROSITE" id="PS50191">
    <property type="entry name" value="CRAL_TRIO"/>
    <property type="match status" value="1"/>
</dbReference>
<reference evidence="2" key="1">
    <citation type="submission" date="2020-08" db="EMBL/GenBank/DDBJ databases">
        <title>Multicomponent nature underlies the extraordinary mechanical properties of spider dragline silk.</title>
        <authorList>
            <person name="Kono N."/>
            <person name="Nakamura H."/>
            <person name="Mori M."/>
            <person name="Yoshida Y."/>
            <person name="Ohtoshi R."/>
            <person name="Malay A.D."/>
            <person name="Moran D.A.P."/>
            <person name="Tomita M."/>
            <person name="Numata K."/>
            <person name="Arakawa K."/>
        </authorList>
    </citation>
    <scope>NUCLEOTIDE SEQUENCE</scope>
</reference>
<dbReference type="Proteomes" id="UP000887013">
    <property type="component" value="Unassembled WGS sequence"/>
</dbReference>
<gene>
    <name evidence="2" type="primary">Rlbp1</name>
    <name evidence="2" type="ORF">NPIL_448691</name>
</gene>
<dbReference type="AlphaFoldDB" id="A0A8X6NE76"/>
<dbReference type="SUPFAM" id="SSF46938">
    <property type="entry name" value="CRAL/TRIO N-terminal domain"/>
    <property type="match status" value="1"/>
</dbReference>
<dbReference type="Gene3D" id="3.40.525.10">
    <property type="entry name" value="CRAL-TRIO lipid binding domain"/>
    <property type="match status" value="1"/>
</dbReference>
<dbReference type="Gene3D" id="1.20.5.1200">
    <property type="entry name" value="Alpha-tocopherol transfer"/>
    <property type="match status" value="1"/>
</dbReference>
<dbReference type="OrthoDB" id="6415810at2759"/>
<dbReference type="GO" id="GO:0016020">
    <property type="term" value="C:membrane"/>
    <property type="evidence" value="ECO:0007669"/>
    <property type="project" value="TreeGrafter"/>
</dbReference>
<protein>
    <submittedName>
        <fullName evidence="2">Retinaldehyde-binding protein 1</fullName>
    </submittedName>
</protein>
<dbReference type="PANTHER" id="PTHR10174:SF130">
    <property type="entry name" value="ALPHA-TOCOPHEROL TRANSFER PROTEIN-LIKE"/>
    <property type="match status" value="1"/>
</dbReference>
<evidence type="ECO:0000313" key="3">
    <source>
        <dbReference type="Proteomes" id="UP000887013"/>
    </source>
</evidence>
<keyword evidence="3" id="KW-1185">Reference proteome</keyword>
<evidence type="ECO:0000259" key="1">
    <source>
        <dbReference type="PROSITE" id="PS50191"/>
    </source>
</evidence>
<feature type="non-terminal residue" evidence="2">
    <location>
        <position position="321"/>
    </location>
</feature>
<dbReference type="InterPro" id="IPR011074">
    <property type="entry name" value="CRAL/TRIO_N_dom"/>
</dbReference>